<evidence type="ECO:0000313" key="11">
    <source>
        <dbReference type="EMBL" id="NML72331.1"/>
    </source>
</evidence>
<evidence type="ECO:0000256" key="5">
    <source>
        <dbReference type="ARBA" id="ARBA00022448"/>
    </source>
</evidence>
<proteinExistence type="inferred from homology"/>
<comment type="subcellular location">
    <subcellularLocation>
        <location evidence="2">Cell membrane</location>
        <topology evidence="2">Multi-pass membrane protein</topology>
    </subcellularLocation>
</comment>
<name>A0A7Y0FU31_9FLAO</name>
<feature type="transmembrane region" description="Helical" evidence="10">
    <location>
        <begin position="81"/>
        <end position="99"/>
    </location>
</feature>
<keyword evidence="8 10" id="KW-1133">Transmembrane helix</keyword>
<evidence type="ECO:0000256" key="7">
    <source>
        <dbReference type="ARBA" id="ARBA00022692"/>
    </source>
</evidence>
<comment type="similarity">
    <text evidence="3">Belongs to the nicotinamide ribonucleoside (NR) uptake permease (TC 4.B.1) family.</text>
</comment>
<dbReference type="RefSeq" id="WP_169236784.1">
    <property type="nucleotide sequence ID" value="NZ_JABBGI010000045.1"/>
</dbReference>
<evidence type="ECO:0000256" key="8">
    <source>
        <dbReference type="ARBA" id="ARBA00022989"/>
    </source>
</evidence>
<dbReference type="PANTHER" id="PTHR36122">
    <property type="entry name" value="NICOTINAMIDE RIBOSIDE TRANSPORTER PNUC"/>
    <property type="match status" value="1"/>
</dbReference>
<evidence type="ECO:0000256" key="4">
    <source>
        <dbReference type="ARBA" id="ARBA00017522"/>
    </source>
</evidence>
<keyword evidence="9 10" id="KW-0472">Membrane</keyword>
<gene>
    <name evidence="11" type="ORF">HHL23_21460</name>
</gene>
<evidence type="ECO:0000256" key="9">
    <source>
        <dbReference type="ARBA" id="ARBA00023136"/>
    </source>
</evidence>
<dbReference type="Pfam" id="PF04973">
    <property type="entry name" value="NMN_transporter"/>
    <property type="match status" value="1"/>
</dbReference>
<keyword evidence="6" id="KW-1003">Cell membrane</keyword>
<keyword evidence="12" id="KW-1185">Reference proteome</keyword>
<feature type="transmembrane region" description="Helical" evidence="10">
    <location>
        <begin position="171"/>
        <end position="189"/>
    </location>
</feature>
<comment type="function">
    <text evidence="1">Required for nicotinamide riboside transport across the inner membrane.</text>
</comment>
<protein>
    <recommendedName>
        <fullName evidence="4">Nicotinamide riboside transporter PnuC</fullName>
    </recommendedName>
</protein>
<dbReference type="EMBL" id="JABBGI010000045">
    <property type="protein sequence ID" value="NML72331.1"/>
    <property type="molecule type" value="Genomic_DNA"/>
</dbReference>
<feature type="transmembrane region" description="Helical" evidence="10">
    <location>
        <begin position="195"/>
        <end position="214"/>
    </location>
</feature>
<feature type="transmembrane region" description="Helical" evidence="10">
    <location>
        <begin position="34"/>
        <end position="51"/>
    </location>
</feature>
<dbReference type="Proteomes" id="UP000544054">
    <property type="component" value="Unassembled WGS sequence"/>
</dbReference>
<sequence length="224" mass="25668">MKNILKSWKPFEIIWLLSFSLLGAIIAIVSKDNWLNFLVLVSGILCVVLAAKGSIWNYVIGTLNTVAYAYVAYTNGLFGELGLYILFFFPMNIIGYFMWKNHVKNDIVDMKTLNIRSILIVFLITVLGCIFLGYFLSTIHNQNNPYLDGMSTVISIIATILMILRYKEQWLLYIILNIITVIIWIIRTLDGSESGIMMIAMWSAFLINAVYGYYNWNKGSKELK</sequence>
<comment type="caution">
    <text evidence="11">The sequence shown here is derived from an EMBL/GenBank/DDBJ whole genome shotgun (WGS) entry which is preliminary data.</text>
</comment>
<dbReference type="InterPro" id="IPR006419">
    <property type="entry name" value="NMN_transpt_PnuC"/>
</dbReference>
<dbReference type="GO" id="GO:0034257">
    <property type="term" value="F:nicotinamide riboside transmembrane transporter activity"/>
    <property type="evidence" value="ECO:0007669"/>
    <property type="project" value="InterPro"/>
</dbReference>
<keyword evidence="7 10" id="KW-0812">Transmembrane</keyword>
<reference evidence="11 12" key="1">
    <citation type="submission" date="2020-04" db="EMBL/GenBank/DDBJ databases">
        <title>Chryseobacterium sp. RP-3-3 sp. nov., isolated from Jeju soil.</title>
        <authorList>
            <person name="Dahal R.H."/>
        </authorList>
    </citation>
    <scope>NUCLEOTIDE SEQUENCE [LARGE SCALE GENOMIC DNA]</scope>
    <source>
        <strain evidence="11 12">RP-3-3</strain>
    </source>
</reference>
<organism evidence="11 12">
    <name type="scientific">Chryseobacterium antibioticum</name>
    <dbReference type="NCBI Taxonomy" id="2728847"/>
    <lineage>
        <taxon>Bacteria</taxon>
        <taxon>Pseudomonadati</taxon>
        <taxon>Bacteroidota</taxon>
        <taxon>Flavobacteriia</taxon>
        <taxon>Flavobacteriales</taxon>
        <taxon>Weeksellaceae</taxon>
        <taxon>Chryseobacterium group</taxon>
        <taxon>Chryseobacterium</taxon>
    </lineage>
</organism>
<evidence type="ECO:0000256" key="2">
    <source>
        <dbReference type="ARBA" id="ARBA00004651"/>
    </source>
</evidence>
<dbReference type="AlphaFoldDB" id="A0A7Y0FU31"/>
<accession>A0A7Y0FU31</accession>
<evidence type="ECO:0000256" key="10">
    <source>
        <dbReference type="SAM" id="Phobius"/>
    </source>
</evidence>
<feature type="transmembrane region" description="Helical" evidence="10">
    <location>
        <begin position="12"/>
        <end position="28"/>
    </location>
</feature>
<evidence type="ECO:0000313" key="12">
    <source>
        <dbReference type="Proteomes" id="UP000544054"/>
    </source>
</evidence>
<dbReference type="PANTHER" id="PTHR36122:SF2">
    <property type="entry name" value="NICOTINAMIDE RIBOSIDE TRANSPORTER PNUC"/>
    <property type="match status" value="1"/>
</dbReference>
<feature type="transmembrane region" description="Helical" evidence="10">
    <location>
        <begin position="119"/>
        <end position="140"/>
    </location>
</feature>
<keyword evidence="5" id="KW-0813">Transport</keyword>
<evidence type="ECO:0000256" key="6">
    <source>
        <dbReference type="ARBA" id="ARBA00022475"/>
    </source>
</evidence>
<dbReference type="NCBIfam" id="TIGR01528">
    <property type="entry name" value="NMN_trans_PnuC"/>
    <property type="match status" value="1"/>
</dbReference>
<evidence type="ECO:0000256" key="3">
    <source>
        <dbReference type="ARBA" id="ARBA00006669"/>
    </source>
</evidence>
<evidence type="ECO:0000256" key="1">
    <source>
        <dbReference type="ARBA" id="ARBA00002672"/>
    </source>
</evidence>
<dbReference type="GO" id="GO:0005886">
    <property type="term" value="C:plasma membrane"/>
    <property type="evidence" value="ECO:0007669"/>
    <property type="project" value="UniProtKB-SubCell"/>
</dbReference>